<reference evidence="2 3" key="1">
    <citation type="submission" date="2019-01" db="EMBL/GenBank/DDBJ databases">
        <title>Nuclear Genome Assembly of the Microalgal Biofuel strain Nannochloropsis salina CCMP1776.</title>
        <authorList>
            <person name="Hovde B."/>
        </authorList>
    </citation>
    <scope>NUCLEOTIDE SEQUENCE [LARGE SCALE GENOMIC DNA]</scope>
    <source>
        <strain evidence="2 3">CCMP1776</strain>
    </source>
</reference>
<feature type="compositionally biased region" description="Low complexity" evidence="1">
    <location>
        <begin position="2090"/>
        <end position="2099"/>
    </location>
</feature>
<feature type="region of interest" description="Disordered" evidence="1">
    <location>
        <begin position="473"/>
        <end position="1358"/>
    </location>
</feature>
<evidence type="ECO:0000313" key="2">
    <source>
        <dbReference type="EMBL" id="TFJ81828.1"/>
    </source>
</evidence>
<comment type="caution">
    <text evidence="2">The sequence shown here is derived from an EMBL/GenBank/DDBJ whole genome shotgun (WGS) entry which is preliminary data.</text>
</comment>
<evidence type="ECO:0000256" key="1">
    <source>
        <dbReference type="SAM" id="MobiDB-lite"/>
    </source>
</evidence>
<feature type="compositionally biased region" description="Basic and acidic residues" evidence="1">
    <location>
        <begin position="712"/>
        <end position="736"/>
    </location>
</feature>
<dbReference type="PANTHER" id="PTHR37028:SF4">
    <property type="entry name" value="ALMS MOTIF DOMAIN-CONTAINING PROTEIN"/>
    <property type="match status" value="1"/>
</dbReference>
<feature type="compositionally biased region" description="Low complexity" evidence="1">
    <location>
        <begin position="2230"/>
        <end position="2267"/>
    </location>
</feature>
<dbReference type="Proteomes" id="UP000355283">
    <property type="component" value="Unassembled WGS sequence"/>
</dbReference>
<feature type="compositionally biased region" description="Polar residues" evidence="1">
    <location>
        <begin position="1165"/>
        <end position="1178"/>
    </location>
</feature>
<protein>
    <submittedName>
        <fullName evidence="2">Uncharacterized protein</fullName>
    </submittedName>
</protein>
<feature type="compositionally biased region" description="Acidic residues" evidence="1">
    <location>
        <begin position="585"/>
        <end position="594"/>
    </location>
</feature>
<organism evidence="2 3">
    <name type="scientific">Nannochloropsis salina CCMP1776</name>
    <dbReference type="NCBI Taxonomy" id="1027361"/>
    <lineage>
        <taxon>Eukaryota</taxon>
        <taxon>Sar</taxon>
        <taxon>Stramenopiles</taxon>
        <taxon>Ochrophyta</taxon>
        <taxon>Eustigmatophyceae</taxon>
        <taxon>Eustigmatales</taxon>
        <taxon>Monodopsidaceae</taxon>
        <taxon>Microchloropsis</taxon>
        <taxon>Microchloropsis salina</taxon>
    </lineage>
</organism>
<feature type="region of interest" description="Disordered" evidence="1">
    <location>
        <begin position="1399"/>
        <end position="1436"/>
    </location>
</feature>
<feature type="compositionally biased region" description="Pro residues" evidence="1">
    <location>
        <begin position="2018"/>
        <end position="2027"/>
    </location>
</feature>
<feature type="compositionally biased region" description="Low complexity" evidence="1">
    <location>
        <begin position="2149"/>
        <end position="2179"/>
    </location>
</feature>
<feature type="compositionally biased region" description="Polar residues" evidence="1">
    <location>
        <begin position="209"/>
        <end position="226"/>
    </location>
</feature>
<proteinExistence type="predicted"/>
<feature type="compositionally biased region" description="Basic residues" evidence="1">
    <location>
        <begin position="281"/>
        <end position="291"/>
    </location>
</feature>
<feature type="compositionally biased region" description="Basic and acidic residues" evidence="1">
    <location>
        <begin position="411"/>
        <end position="420"/>
    </location>
</feature>
<feature type="compositionally biased region" description="Basic residues" evidence="1">
    <location>
        <begin position="264"/>
        <end position="273"/>
    </location>
</feature>
<feature type="compositionally biased region" description="Low complexity" evidence="1">
    <location>
        <begin position="1641"/>
        <end position="1650"/>
    </location>
</feature>
<feature type="compositionally biased region" description="Polar residues" evidence="1">
    <location>
        <begin position="864"/>
        <end position="892"/>
    </location>
</feature>
<feature type="compositionally biased region" description="Low complexity" evidence="1">
    <location>
        <begin position="971"/>
        <end position="1027"/>
    </location>
</feature>
<gene>
    <name evidence="2" type="ORF">NSK_007075</name>
</gene>
<feature type="compositionally biased region" description="Basic and acidic residues" evidence="1">
    <location>
        <begin position="478"/>
        <end position="498"/>
    </location>
</feature>
<feature type="region of interest" description="Disordered" evidence="1">
    <location>
        <begin position="188"/>
        <end position="228"/>
    </location>
</feature>
<feature type="compositionally biased region" description="Acidic residues" evidence="1">
    <location>
        <begin position="923"/>
        <end position="934"/>
    </location>
</feature>
<feature type="compositionally biased region" description="Low complexity" evidence="1">
    <location>
        <begin position="1598"/>
        <end position="1613"/>
    </location>
</feature>
<keyword evidence="3" id="KW-1185">Reference proteome</keyword>
<feature type="compositionally biased region" description="Low complexity" evidence="1">
    <location>
        <begin position="1336"/>
        <end position="1352"/>
    </location>
</feature>
<feature type="compositionally biased region" description="Basic and acidic residues" evidence="1">
    <location>
        <begin position="2073"/>
        <end position="2089"/>
    </location>
</feature>
<feature type="compositionally biased region" description="Basic residues" evidence="1">
    <location>
        <begin position="2290"/>
        <end position="2301"/>
    </location>
</feature>
<feature type="compositionally biased region" description="Basic and acidic residues" evidence="1">
    <location>
        <begin position="530"/>
        <end position="539"/>
    </location>
</feature>
<feature type="compositionally biased region" description="Basic and acidic residues" evidence="1">
    <location>
        <begin position="935"/>
        <end position="955"/>
    </location>
</feature>
<feature type="compositionally biased region" description="Basic and acidic residues" evidence="1">
    <location>
        <begin position="655"/>
        <end position="668"/>
    </location>
</feature>
<feature type="compositionally biased region" description="Low complexity" evidence="1">
    <location>
        <begin position="1830"/>
        <end position="1848"/>
    </location>
</feature>
<feature type="region of interest" description="Disordered" evidence="1">
    <location>
        <begin position="449"/>
        <end position="468"/>
    </location>
</feature>
<sequence>MDRFEALYRDAEARKVRRAVLGNKLRLAKGTFKPTLYEASRSRSVSPSRCEGGHRSGKNNGFGTRLCPTGQDVKEKRARIESLKNRYETEGCTFEPQLFSHNVSPSLHDTLPVQDRLARYQAARERRLEMLRAQRENEEASEHAFMPQLVSSSKARERALQARAVYHTASVDAGTTPLSVFERLSSNRQARVTHHPAASPPDFKGKVLQTPNPRSTSPSARDTSSIAARFQEYDRVRRARQEGLVQRLEEERAAQCTFQPKLPEKKRRHKCHHHADDPASTKRKCEKSHSSHRHRCRHSPLISSEDCELAHCTFKPRVSRSPERVREGSVIKRLLREGQDAKKKLQHMRHLQEERDLRGCTFKPHVTPYIPRACGSGASAPAPAVVVVQSPSPNPSPSRHIHHHQCSHSFPVEDMRDRRALGPPRHRRHYEESEEAGVTTAALRRVRDTIQGRESPPPTSSLVVTKLQVSLERPSLNSRREDLHYRDHRRSPSGESRHSPRRPYRGRSQSPYGGGQSSCGERSASPTYSDYDRTGERHGSHNRRQGPPRGHPPGMNPRRFSPGTKTSSFHKTRRYGRQTSRGWDEEWTGDDEGEGGGRGDGWDSGQWSARGSARGNRRSSAPTSSSRREDTSSAAPRGYETTVSQGDEEEEDPYYYDHEQQQWYRREPGQAAEYGDQSGRQTRYTQGQQQEYEYEGQEYDDETMPPLAGEEQPWRESLREGEREVAAQEFLPRDSFDETDDQGFDATASAPAYGKGQQAHNTRAESQPQRCSRSQPPPGRPQPGLSESDPEQAPRQQRPQQSKPQRDSVEQEGQENTLYSPPSGLRISLAPSSSHTDKLGSAETMDCSGPLVDEDGGEEASACVQHSVNKLASRISESSSTSDARSNCRSGGTTDLDLTTSATDLNSAATVEHSGYGGRDTREEEDNGPDENEEEGQHAPPREAVQEEFLPHDSWDGTAAGYNATGSSTLVSSISQSGFVSSGEVSTTPGPLPSTTTLSPDTIASGASASLSSHSTSLSLPPTTATSQRSLRPDKRPHSGPTSSLRSRSSSKRDAEPSSPELSGSLSGDTDRSHASSLRTPASSTSTSSLAGGSSERPHASVSNAGPAGVDLPSTASSFSRPWRESYAPSSPRHTPYDQSTSSWVVSPATATGGARTPLPPTPVAPSNKSVRFSSRMTENGVDVSAPETRFTQQELPEGVSQEALRLLTTMELPSGSPAPKLSGQEDGRSAAGRSSAFSDPSMRVPQISATVMQLFDTVQDPSTDDMGDNPPSLHPAEKKPEVSHPSVFLSDTVPPNTFTHLPLFTKRPKTPWSPKRAHREISSKPTNPFHTGLRPSLPSTLPSATSSFPSPNHGTLPGFPLPSSMALSQAPPQVSSTVLGLFDTARLPTSTHGGSAATFLNSSTSNPSFSGRILPQPGRQDASTPSATSQHSIPRSWVISTGMDQEGESVQASTAAMRLLDTAQDPAASATSTGMDQEGERVQASTAAMRLLDTAQDPAASATSMGFEHLAAPISASVLEQVHDTLTSKDQSPGRHQTSFALAEHPESMALSTTLTNLFDTARPATALSSSGAAVEGQEEEAKDAQPSTTVTRLFDTARPATALSPSSSSGAAGEGEETKDAQPSTTVTRLFDTARPGTALSPSSSSGAAGEGEEEETKDAQPSTTVTKLFDTARPATALSPSSSSGAAGEGQEEEAKDAQPSTTVTRLFDTARPATALSPSSSSGAAGEGEEEEAKDAQPSTTVTRLLDTARPGTALSPSSSSGAAGEGEEEETKDAQHSTTVTRLFDTARPATALSSSSSSGAAGEGQEEEAKDAQHSTTVTRLFDTARPATALSPSSSSGAAGVAEKEEAKDAQPSTTVTRLFDTVQGPLGPSTLEPVAPSLLSQALARSASLPSPVTPTIVPGAWGGSEALGGRSQRDGGAGYVYRRSRTALTPRRLTQEEETALYGAPLALPDEEMEGASLFGGASDPAETFPPPAPPAKAVHPPGPEDGHSFTSLPDLTRRAHNMVLSSPPQDPGGPLKPCPRLAPSTVALPAPPPPPPSQTSQMLSVLDTPRCADGGEAAVTPGKEMETDASSGRRERDKTTGGTPSTGPSNASVRTVTFAALTPATPLSPPCPEEQASKPKHRVGSGFKKLFRLPRLGRSPTTSPLSPHSPPASSLTHLPGSPQSQLPQQQQPPPSQGQQHITRPSPFPFPFRRSETKMSAAVVTSSASKELSSLPPPRRAVPSSLSSSSLSSSLSSSSSSSSPSSFSPSSSALASSSKRAIDSPTSWPSPSPELRDRLQRFTRRLSRTKNR</sequence>
<feature type="region of interest" description="Disordered" evidence="1">
    <location>
        <begin position="390"/>
        <end position="442"/>
    </location>
</feature>
<feature type="region of interest" description="Disordered" evidence="1">
    <location>
        <begin position="39"/>
        <end position="69"/>
    </location>
</feature>
<evidence type="ECO:0000313" key="3">
    <source>
        <dbReference type="Proteomes" id="UP000355283"/>
    </source>
</evidence>
<feature type="compositionally biased region" description="Polar residues" evidence="1">
    <location>
        <begin position="518"/>
        <end position="528"/>
    </location>
</feature>
<feature type="compositionally biased region" description="Polar residues" evidence="1">
    <location>
        <begin position="1422"/>
        <end position="1436"/>
    </location>
</feature>
<feature type="compositionally biased region" description="Low complexity" evidence="1">
    <location>
        <begin position="793"/>
        <end position="803"/>
    </location>
</feature>
<name>A0A4D9CZL9_9STRA</name>
<feature type="compositionally biased region" description="Polar residues" evidence="1">
    <location>
        <begin position="1399"/>
        <end position="1410"/>
    </location>
</feature>
<feature type="compositionally biased region" description="Low complexity" evidence="1">
    <location>
        <begin position="603"/>
        <end position="625"/>
    </location>
</feature>
<feature type="compositionally biased region" description="Low complexity" evidence="1">
    <location>
        <begin position="1057"/>
        <end position="1068"/>
    </location>
</feature>
<accession>A0A4D9CZL9</accession>
<feature type="region of interest" description="Disordered" evidence="1">
    <location>
        <begin position="263"/>
        <end position="291"/>
    </location>
</feature>
<feature type="compositionally biased region" description="Low complexity" evidence="1">
    <location>
        <begin position="893"/>
        <end position="905"/>
    </location>
</feature>
<feature type="compositionally biased region" description="Low complexity" evidence="1">
    <location>
        <begin position="1758"/>
        <end position="1767"/>
    </location>
</feature>
<feature type="compositionally biased region" description="Acidic residues" evidence="1">
    <location>
        <begin position="692"/>
        <end position="703"/>
    </location>
</feature>
<feature type="compositionally biased region" description="Polar residues" evidence="1">
    <location>
        <begin position="1128"/>
        <end position="1145"/>
    </location>
</feature>
<feature type="region of interest" description="Disordered" evidence="1">
    <location>
        <begin position="1972"/>
        <end position="2301"/>
    </location>
</feature>
<dbReference type="OrthoDB" id="10458169at2759"/>
<feature type="compositionally biased region" description="Low complexity" evidence="1">
    <location>
        <begin position="680"/>
        <end position="691"/>
    </location>
</feature>
<feature type="region of interest" description="Disordered" evidence="1">
    <location>
        <begin position="1570"/>
        <end position="1881"/>
    </location>
</feature>
<feature type="compositionally biased region" description="Low complexity" evidence="1">
    <location>
        <begin position="1075"/>
        <end position="1095"/>
    </location>
</feature>
<dbReference type="EMBL" id="SDOX01000122">
    <property type="protein sequence ID" value="TFJ81828.1"/>
    <property type="molecule type" value="Genomic_DNA"/>
</dbReference>
<dbReference type="PANTHER" id="PTHR37028">
    <property type="entry name" value="UNNAMED PRODUCT-RELATED"/>
    <property type="match status" value="1"/>
</dbReference>